<feature type="region of interest" description="Disordered" evidence="8">
    <location>
        <begin position="216"/>
        <end position="245"/>
    </location>
</feature>
<evidence type="ECO:0000256" key="1">
    <source>
        <dbReference type="ARBA" id="ARBA00003420"/>
    </source>
</evidence>
<dbReference type="EMBL" id="ML996568">
    <property type="protein sequence ID" value="KAF2760205.1"/>
    <property type="molecule type" value="Genomic_DNA"/>
</dbReference>
<feature type="transmembrane region" description="Helical" evidence="7">
    <location>
        <begin position="549"/>
        <end position="567"/>
    </location>
</feature>
<feature type="transmembrane region" description="Helical" evidence="7">
    <location>
        <begin position="401"/>
        <end position="423"/>
    </location>
</feature>
<sequence length="673" mass="74037">MAFDEVSLCMPMQCVASRRVELDTVHGGHAVMHGAVLASPTCRIKFTTDIQAHLKQGCLRMFMDICNFTLQVATFHYATASATCSALPPFASLFWSAQPHLLNPEYLPRSHSHIRKKKGSHAPMNSSRPFASARNTFAPAFQYLSQITSSNTRSKPSTFPSHHRRASSISIDGIDLEASAYTDEELDENFGPAMPHSARTSASSNELAPSAIPLIDFSRSSSPYPRSRSAVQSEDEDDDYEFERESSIRPLVSQSRGGSQRGWKSILKPGGLGQFFFGTWAGWQVYVGILVFWVGGCSFGLLLMNRFILLTGVYKIRYPLAATYIQLIITHILLVVSASLTRALAGPLRRIGLGGIAAPGLPALSNNPSYRSGKSSFAYRWLIGGSGGIAGGGLFEFERAAAMHVLPLAAIYVGKVMLSNISFTPMINSYTELPVYQMSRIGIVPLSLMFTSVLTRESHSVPTLSAALTATINLFVASLKKDAKRPWEGVVPGVFSAFFVALYPIFLLRTYRLLVADLVPQGDILTGFPASSGDETPSSREETRAYWRTLHYTSLLSIFIMTPILFLSGEISEMMMNCYVCDVPFLWLLILCGGIGSWAVFATTLLLAKATSPLTVTFLSIPRSAFQLTMLEGKMPVHSWVGILICWLSCLWYLFTKRGEGRQLDRLRLEGRS</sequence>
<dbReference type="PANTHER" id="PTHR11132">
    <property type="entry name" value="SOLUTE CARRIER FAMILY 35"/>
    <property type="match status" value="1"/>
</dbReference>
<feature type="transmembrane region" description="Helical" evidence="7">
    <location>
        <begin position="489"/>
        <end position="508"/>
    </location>
</feature>
<feature type="transmembrane region" description="Helical" evidence="7">
    <location>
        <begin position="579"/>
        <end position="601"/>
    </location>
</feature>
<keyword evidence="7" id="KW-0256">Endoplasmic reticulum</keyword>
<evidence type="ECO:0000313" key="9">
    <source>
        <dbReference type="EMBL" id="KAF2760205.1"/>
    </source>
</evidence>
<feature type="transmembrane region" description="Helical" evidence="7">
    <location>
        <begin position="460"/>
        <end position="477"/>
    </location>
</feature>
<evidence type="ECO:0000313" key="10">
    <source>
        <dbReference type="Proteomes" id="UP000799437"/>
    </source>
</evidence>
<evidence type="ECO:0000256" key="5">
    <source>
        <dbReference type="ARBA" id="ARBA00022989"/>
    </source>
</evidence>
<feature type="transmembrane region" description="Helical" evidence="7">
    <location>
        <begin position="283"/>
        <end position="304"/>
    </location>
</feature>
<dbReference type="Proteomes" id="UP000799437">
    <property type="component" value="Unassembled WGS sequence"/>
</dbReference>
<keyword evidence="5 7" id="KW-1133">Transmembrane helix</keyword>
<comment type="similarity">
    <text evidence="2 7">Belongs to the TPT transporter family. SLC35D subfamily.</text>
</comment>
<protein>
    <recommendedName>
        <fullName evidence="7">GDP-mannose transporter</fullName>
        <shortName evidence="7">GMT</shortName>
    </recommendedName>
</protein>
<organism evidence="9 10">
    <name type="scientific">Pseudovirgaria hyperparasitica</name>
    <dbReference type="NCBI Taxonomy" id="470096"/>
    <lineage>
        <taxon>Eukaryota</taxon>
        <taxon>Fungi</taxon>
        <taxon>Dikarya</taxon>
        <taxon>Ascomycota</taxon>
        <taxon>Pezizomycotina</taxon>
        <taxon>Dothideomycetes</taxon>
        <taxon>Dothideomycetes incertae sedis</taxon>
        <taxon>Acrospermales</taxon>
        <taxon>Acrospermaceae</taxon>
        <taxon>Pseudovirgaria</taxon>
    </lineage>
</organism>
<feature type="transmembrane region" description="Helical" evidence="7">
    <location>
        <begin position="377"/>
        <end position="395"/>
    </location>
</feature>
<proteinExistence type="inferred from homology"/>
<keyword evidence="10" id="KW-1185">Reference proteome</keyword>
<dbReference type="GeneID" id="54486355"/>
<evidence type="ECO:0000256" key="2">
    <source>
        <dbReference type="ARBA" id="ARBA00010425"/>
    </source>
</evidence>
<keyword evidence="7" id="KW-0968">Cytoplasmic vesicle</keyword>
<name>A0A6A6WCA4_9PEZI</name>
<feature type="compositionally biased region" description="Acidic residues" evidence="8">
    <location>
        <begin position="233"/>
        <end position="242"/>
    </location>
</feature>
<dbReference type="RefSeq" id="XP_033602656.1">
    <property type="nucleotide sequence ID" value="XM_033745301.1"/>
</dbReference>
<keyword evidence="7" id="KW-0333">Golgi apparatus</keyword>
<evidence type="ECO:0000256" key="3">
    <source>
        <dbReference type="ARBA" id="ARBA00011182"/>
    </source>
</evidence>
<gene>
    <name evidence="9" type="ORF">EJ05DRAFT_483973</name>
</gene>
<accession>A0A6A6WCA4</accession>
<keyword evidence="7" id="KW-0762">Sugar transport</keyword>
<evidence type="ECO:0000256" key="6">
    <source>
        <dbReference type="ARBA" id="ARBA00023136"/>
    </source>
</evidence>
<dbReference type="GO" id="GO:0030659">
    <property type="term" value="C:cytoplasmic vesicle membrane"/>
    <property type="evidence" value="ECO:0007669"/>
    <property type="project" value="UniProtKB-SubCell"/>
</dbReference>
<dbReference type="GO" id="GO:0000139">
    <property type="term" value="C:Golgi membrane"/>
    <property type="evidence" value="ECO:0007669"/>
    <property type="project" value="UniProtKB-SubCell"/>
</dbReference>
<comment type="function">
    <text evidence="1 7">Involved in the import of GDP-mannose from the cytoplasm into the Golgi lumen.</text>
</comment>
<dbReference type="GO" id="GO:0005789">
    <property type="term" value="C:endoplasmic reticulum membrane"/>
    <property type="evidence" value="ECO:0007669"/>
    <property type="project" value="UniProtKB-SubCell"/>
</dbReference>
<feature type="transmembrane region" description="Helical" evidence="7">
    <location>
        <begin position="637"/>
        <end position="655"/>
    </location>
</feature>
<keyword evidence="4 7" id="KW-0812">Transmembrane</keyword>
<evidence type="ECO:0000256" key="7">
    <source>
        <dbReference type="RuleBase" id="RU367097"/>
    </source>
</evidence>
<dbReference type="AlphaFoldDB" id="A0A6A6WCA4"/>
<keyword evidence="7" id="KW-0813">Transport</keyword>
<dbReference type="OrthoDB" id="5547497at2759"/>
<evidence type="ECO:0000256" key="4">
    <source>
        <dbReference type="ARBA" id="ARBA00022692"/>
    </source>
</evidence>
<evidence type="ECO:0000256" key="8">
    <source>
        <dbReference type="SAM" id="MobiDB-lite"/>
    </source>
</evidence>
<comment type="subunit">
    <text evidence="3 7">Homooligomer.</text>
</comment>
<feature type="compositionally biased region" description="Low complexity" evidence="8">
    <location>
        <begin position="218"/>
        <end position="229"/>
    </location>
</feature>
<reference evidence="9" key="1">
    <citation type="journal article" date="2020" name="Stud. Mycol.">
        <title>101 Dothideomycetes genomes: a test case for predicting lifestyles and emergence of pathogens.</title>
        <authorList>
            <person name="Haridas S."/>
            <person name="Albert R."/>
            <person name="Binder M."/>
            <person name="Bloem J."/>
            <person name="Labutti K."/>
            <person name="Salamov A."/>
            <person name="Andreopoulos B."/>
            <person name="Baker S."/>
            <person name="Barry K."/>
            <person name="Bills G."/>
            <person name="Bluhm B."/>
            <person name="Cannon C."/>
            <person name="Castanera R."/>
            <person name="Culley D."/>
            <person name="Daum C."/>
            <person name="Ezra D."/>
            <person name="Gonzalez J."/>
            <person name="Henrissat B."/>
            <person name="Kuo A."/>
            <person name="Liang C."/>
            <person name="Lipzen A."/>
            <person name="Lutzoni F."/>
            <person name="Magnuson J."/>
            <person name="Mondo S."/>
            <person name="Nolan M."/>
            <person name="Ohm R."/>
            <person name="Pangilinan J."/>
            <person name="Park H.-J."/>
            <person name="Ramirez L."/>
            <person name="Alfaro M."/>
            <person name="Sun H."/>
            <person name="Tritt A."/>
            <person name="Yoshinaga Y."/>
            <person name="Zwiers L.-H."/>
            <person name="Turgeon B."/>
            <person name="Goodwin S."/>
            <person name="Spatafora J."/>
            <person name="Crous P."/>
            <person name="Grigoriev I."/>
        </authorList>
    </citation>
    <scope>NUCLEOTIDE SEQUENCE</scope>
    <source>
        <strain evidence="9">CBS 121739</strain>
    </source>
</reference>
<keyword evidence="6 7" id="KW-0472">Membrane</keyword>
<comment type="subcellular location">
    <subcellularLocation>
        <location evidence="7">Golgi apparatus membrane</location>
        <topology evidence="7">Multi-pass membrane protein</topology>
    </subcellularLocation>
    <subcellularLocation>
        <location evidence="7">Cytoplasmic vesicle membrane</location>
        <topology evidence="7">Multi-pass membrane protein</topology>
    </subcellularLocation>
    <subcellularLocation>
        <location evidence="7">Endoplasmic reticulum membrane</location>
        <topology evidence="7">Multi-pass membrane protein</topology>
    </subcellularLocation>
</comment>
<dbReference type="InterPro" id="IPR050186">
    <property type="entry name" value="TPT_transporter"/>
</dbReference>
<feature type="transmembrane region" description="Helical" evidence="7">
    <location>
        <begin position="316"/>
        <end position="336"/>
    </location>
</feature>